<accession>A0AAW0DWT5</accession>
<dbReference type="GO" id="GO:0031625">
    <property type="term" value="F:ubiquitin protein ligase binding"/>
    <property type="evidence" value="ECO:0007669"/>
    <property type="project" value="InterPro"/>
</dbReference>
<organism evidence="3 4">
    <name type="scientific">Favolaschia claudopus</name>
    <dbReference type="NCBI Taxonomy" id="2862362"/>
    <lineage>
        <taxon>Eukaryota</taxon>
        <taxon>Fungi</taxon>
        <taxon>Dikarya</taxon>
        <taxon>Basidiomycota</taxon>
        <taxon>Agaricomycotina</taxon>
        <taxon>Agaricomycetes</taxon>
        <taxon>Agaricomycetidae</taxon>
        <taxon>Agaricales</taxon>
        <taxon>Marasmiineae</taxon>
        <taxon>Mycenaceae</taxon>
        <taxon>Favolaschia</taxon>
    </lineage>
</organism>
<dbReference type="SUPFAM" id="SSF74788">
    <property type="entry name" value="Cullin repeat-like"/>
    <property type="match status" value="1"/>
</dbReference>
<name>A0AAW0DWT5_9AGAR</name>
<dbReference type="EMBL" id="JAWWNJ010000005">
    <property type="protein sequence ID" value="KAK7056089.1"/>
    <property type="molecule type" value="Genomic_DNA"/>
</dbReference>
<dbReference type="Proteomes" id="UP001362999">
    <property type="component" value="Unassembled WGS sequence"/>
</dbReference>
<dbReference type="AlphaFoldDB" id="A0AAW0DWT5"/>
<evidence type="ECO:0000313" key="4">
    <source>
        <dbReference type="Proteomes" id="UP001362999"/>
    </source>
</evidence>
<dbReference type="InterPro" id="IPR001373">
    <property type="entry name" value="Cullin_N"/>
</dbReference>
<reference evidence="3 4" key="1">
    <citation type="journal article" date="2024" name="J Genomics">
        <title>Draft genome sequencing and assembly of Favolaschia claudopus CIRM-BRFM 2984 isolated from oak limbs.</title>
        <authorList>
            <person name="Navarro D."/>
            <person name="Drula E."/>
            <person name="Chaduli D."/>
            <person name="Cazenave R."/>
            <person name="Ahrendt S."/>
            <person name="Wang J."/>
            <person name="Lipzen A."/>
            <person name="Daum C."/>
            <person name="Barry K."/>
            <person name="Grigoriev I.V."/>
            <person name="Favel A."/>
            <person name="Rosso M.N."/>
            <person name="Martin F."/>
        </authorList>
    </citation>
    <scope>NUCLEOTIDE SEQUENCE [LARGE SCALE GENOMIC DNA]</scope>
    <source>
        <strain evidence="3 4">CIRM-BRFM 2984</strain>
    </source>
</reference>
<dbReference type="GO" id="GO:0006511">
    <property type="term" value="P:ubiquitin-dependent protein catabolic process"/>
    <property type="evidence" value="ECO:0007669"/>
    <property type="project" value="InterPro"/>
</dbReference>
<comment type="similarity">
    <text evidence="1">Belongs to the cullin family.</text>
</comment>
<gene>
    <name evidence="3" type="ORF">R3P38DRAFT_3343012</name>
</gene>
<feature type="domain" description="Cullin N-terminal" evidence="2">
    <location>
        <begin position="9"/>
        <end position="151"/>
    </location>
</feature>
<dbReference type="Gene3D" id="1.20.1310.10">
    <property type="entry name" value="Cullin Repeats"/>
    <property type="match status" value="1"/>
</dbReference>
<dbReference type="InterPro" id="IPR016159">
    <property type="entry name" value="Cullin_repeat-like_dom_sf"/>
</dbReference>
<evidence type="ECO:0000256" key="1">
    <source>
        <dbReference type="ARBA" id="ARBA00006019"/>
    </source>
</evidence>
<evidence type="ECO:0000313" key="3">
    <source>
        <dbReference type="EMBL" id="KAK7056089.1"/>
    </source>
</evidence>
<evidence type="ECO:0000259" key="2">
    <source>
        <dbReference type="Pfam" id="PF00888"/>
    </source>
</evidence>
<comment type="caution">
    <text evidence="3">The sequence shown here is derived from an EMBL/GenBank/DDBJ whole genome shotgun (WGS) entry which is preliminary data.</text>
</comment>
<sequence length="185" mass="21015">MAEELWRTDLEPTVAGILTGNEPLTFAAHAAVYSKIFNYVAEGKAKGSSEESQAQIYTQVQTFLDEHTKRIASAAPTSDDGELATYYDTEWDRFSSGAAVLHRLLNYLNRHYVFRKRAEGHLNIVTIRNLALGSWRENVFEPLSPRLEKASPNQEQVESIRNRLNSEELLDDKFKEMRITSPQPA</sequence>
<dbReference type="Pfam" id="PF00888">
    <property type="entry name" value="Cullin"/>
    <property type="match status" value="1"/>
</dbReference>
<keyword evidence="4" id="KW-1185">Reference proteome</keyword>
<protein>
    <submittedName>
        <fullName evidence="3">CULLIN-2 domain-containing protein</fullName>
    </submittedName>
</protein>
<proteinExistence type="inferred from homology"/>